<evidence type="ECO:0000313" key="3">
    <source>
        <dbReference type="Proteomes" id="UP001445076"/>
    </source>
</evidence>
<feature type="region of interest" description="Disordered" evidence="1">
    <location>
        <begin position="65"/>
        <end position="90"/>
    </location>
</feature>
<protein>
    <submittedName>
        <fullName evidence="2">Uncharacterized protein</fullName>
    </submittedName>
</protein>
<feature type="non-terminal residue" evidence="2">
    <location>
        <position position="166"/>
    </location>
</feature>
<evidence type="ECO:0000313" key="2">
    <source>
        <dbReference type="EMBL" id="KAK8749669.1"/>
    </source>
</evidence>
<organism evidence="2 3">
    <name type="scientific">Cherax quadricarinatus</name>
    <name type="common">Australian red claw crayfish</name>
    <dbReference type="NCBI Taxonomy" id="27406"/>
    <lineage>
        <taxon>Eukaryota</taxon>
        <taxon>Metazoa</taxon>
        <taxon>Ecdysozoa</taxon>
        <taxon>Arthropoda</taxon>
        <taxon>Crustacea</taxon>
        <taxon>Multicrustacea</taxon>
        <taxon>Malacostraca</taxon>
        <taxon>Eumalacostraca</taxon>
        <taxon>Eucarida</taxon>
        <taxon>Decapoda</taxon>
        <taxon>Pleocyemata</taxon>
        <taxon>Astacidea</taxon>
        <taxon>Parastacoidea</taxon>
        <taxon>Parastacidae</taxon>
        <taxon>Cherax</taxon>
    </lineage>
</organism>
<dbReference type="Proteomes" id="UP001445076">
    <property type="component" value="Unassembled WGS sequence"/>
</dbReference>
<dbReference type="EMBL" id="JARKIK010000009">
    <property type="protein sequence ID" value="KAK8749669.1"/>
    <property type="molecule type" value="Genomic_DNA"/>
</dbReference>
<accession>A0AAW0YHD3</accession>
<gene>
    <name evidence="2" type="ORF">OTU49_015471</name>
</gene>
<feature type="compositionally biased region" description="Polar residues" evidence="1">
    <location>
        <begin position="73"/>
        <end position="84"/>
    </location>
</feature>
<name>A0AAW0YHD3_CHEQU</name>
<dbReference type="AlphaFoldDB" id="A0AAW0YHD3"/>
<reference evidence="2 3" key="1">
    <citation type="journal article" date="2024" name="BMC Genomics">
        <title>Genome assembly of redclaw crayfish (Cherax quadricarinatus) provides insights into its immune adaptation and hypoxia tolerance.</title>
        <authorList>
            <person name="Liu Z."/>
            <person name="Zheng J."/>
            <person name="Li H."/>
            <person name="Fang K."/>
            <person name="Wang S."/>
            <person name="He J."/>
            <person name="Zhou D."/>
            <person name="Weng S."/>
            <person name="Chi M."/>
            <person name="Gu Z."/>
            <person name="He J."/>
            <person name="Li F."/>
            <person name="Wang M."/>
        </authorList>
    </citation>
    <scope>NUCLEOTIDE SEQUENCE [LARGE SCALE GENOMIC DNA]</scope>
    <source>
        <strain evidence="2">ZL_2023a</strain>
    </source>
</reference>
<evidence type="ECO:0000256" key="1">
    <source>
        <dbReference type="SAM" id="MobiDB-lite"/>
    </source>
</evidence>
<proteinExistence type="predicted"/>
<keyword evidence="3" id="KW-1185">Reference proteome</keyword>
<comment type="caution">
    <text evidence="2">The sequence shown here is derived from an EMBL/GenBank/DDBJ whole genome shotgun (WGS) entry which is preliminary data.</text>
</comment>
<sequence length="166" mass="17914">MAHMAGYSLPSFINSLLTNLFRNIFSSPGTCREEHTSDEYKDCICTHSDSGSDKSDEGTCDVLPCPDNENVSDRSSGGQGSPHTYSDKHVSDRNIIGQVSPCTDSSKHTSATGCGVQVSPRTRRDELGCQMVLDFATDFCKNHSAAVDLRKPAAQLSDRQATALHA</sequence>